<name>A0A8H5GDL7_9AGAR</name>
<proteinExistence type="predicted"/>
<feature type="domain" description="EH" evidence="3">
    <location>
        <begin position="1"/>
        <end position="91"/>
    </location>
</feature>
<feature type="compositionally biased region" description="Basic and acidic residues" evidence="2">
    <location>
        <begin position="346"/>
        <end position="359"/>
    </location>
</feature>
<feature type="compositionally biased region" description="Low complexity" evidence="2">
    <location>
        <begin position="333"/>
        <end position="342"/>
    </location>
</feature>
<feature type="compositionally biased region" description="Polar residues" evidence="2">
    <location>
        <begin position="1056"/>
        <end position="1065"/>
    </location>
</feature>
<dbReference type="OrthoDB" id="524326at2759"/>
<comment type="caution">
    <text evidence="4">The sequence shown here is derived from an EMBL/GenBank/DDBJ whole genome shotgun (WGS) entry which is preliminary data.</text>
</comment>
<evidence type="ECO:0000313" key="5">
    <source>
        <dbReference type="Proteomes" id="UP000559256"/>
    </source>
</evidence>
<dbReference type="GO" id="GO:0006897">
    <property type="term" value="P:endocytosis"/>
    <property type="evidence" value="ECO:0007669"/>
    <property type="project" value="TreeGrafter"/>
</dbReference>
<gene>
    <name evidence="4" type="ORF">D9758_007126</name>
</gene>
<dbReference type="PANTHER" id="PTHR11216">
    <property type="entry name" value="EH DOMAIN"/>
    <property type="match status" value="1"/>
</dbReference>
<feature type="region of interest" description="Disordered" evidence="2">
    <location>
        <begin position="86"/>
        <end position="109"/>
    </location>
</feature>
<evidence type="ECO:0000259" key="3">
    <source>
        <dbReference type="PROSITE" id="PS50031"/>
    </source>
</evidence>
<accession>A0A8H5GDL7</accession>
<feature type="coiled-coil region" evidence="1">
    <location>
        <begin position="431"/>
        <end position="465"/>
    </location>
</feature>
<feature type="domain" description="EH" evidence="3">
    <location>
        <begin position="801"/>
        <end position="852"/>
    </location>
</feature>
<evidence type="ECO:0000313" key="4">
    <source>
        <dbReference type="EMBL" id="KAF5362973.1"/>
    </source>
</evidence>
<evidence type="ECO:0000256" key="1">
    <source>
        <dbReference type="SAM" id="Coils"/>
    </source>
</evidence>
<evidence type="ECO:0000256" key="2">
    <source>
        <dbReference type="SAM" id="MobiDB-lite"/>
    </source>
</evidence>
<feature type="compositionally biased region" description="Low complexity" evidence="2">
    <location>
        <begin position="1043"/>
        <end position="1053"/>
    </location>
</feature>
<dbReference type="AlphaFoldDB" id="A0A8H5GDL7"/>
<dbReference type="Pfam" id="PF12763">
    <property type="entry name" value="EH"/>
    <property type="match status" value="1"/>
</dbReference>
<feature type="compositionally biased region" description="Polar residues" evidence="2">
    <location>
        <begin position="368"/>
        <end position="388"/>
    </location>
</feature>
<dbReference type="Proteomes" id="UP000559256">
    <property type="component" value="Unassembled WGS sequence"/>
</dbReference>
<keyword evidence="1" id="KW-0175">Coiled coil</keyword>
<feature type="region of interest" description="Disordered" evidence="2">
    <location>
        <begin position="333"/>
        <end position="406"/>
    </location>
</feature>
<feature type="region of interest" description="Disordered" evidence="2">
    <location>
        <begin position="490"/>
        <end position="510"/>
    </location>
</feature>
<dbReference type="GO" id="GO:0005886">
    <property type="term" value="C:plasma membrane"/>
    <property type="evidence" value="ECO:0007669"/>
    <property type="project" value="TreeGrafter"/>
</dbReference>
<organism evidence="4 5">
    <name type="scientific">Tetrapyrgos nigripes</name>
    <dbReference type="NCBI Taxonomy" id="182062"/>
    <lineage>
        <taxon>Eukaryota</taxon>
        <taxon>Fungi</taxon>
        <taxon>Dikarya</taxon>
        <taxon>Basidiomycota</taxon>
        <taxon>Agaricomycotina</taxon>
        <taxon>Agaricomycetes</taxon>
        <taxon>Agaricomycetidae</taxon>
        <taxon>Agaricales</taxon>
        <taxon>Marasmiineae</taxon>
        <taxon>Marasmiaceae</taxon>
        <taxon>Tetrapyrgos</taxon>
    </lineage>
</organism>
<dbReference type="GO" id="GO:0016197">
    <property type="term" value="P:endosomal transport"/>
    <property type="evidence" value="ECO:0007669"/>
    <property type="project" value="TreeGrafter"/>
</dbReference>
<dbReference type="SMART" id="SM00027">
    <property type="entry name" value="EH"/>
    <property type="match status" value="3"/>
</dbReference>
<feature type="domain" description="EH" evidence="3">
    <location>
        <begin position="247"/>
        <end position="336"/>
    </location>
</feature>
<dbReference type="EMBL" id="JAACJM010000036">
    <property type="protein sequence ID" value="KAF5362973.1"/>
    <property type="molecule type" value="Genomic_DNA"/>
</dbReference>
<dbReference type="Gene3D" id="1.10.238.10">
    <property type="entry name" value="EF-hand"/>
    <property type="match status" value="5"/>
</dbReference>
<dbReference type="InterPro" id="IPR011992">
    <property type="entry name" value="EF-hand-dom_pair"/>
</dbReference>
<sequence>MSGKFVKLFLKHKPVDNVLSARHVWSVFSLSKLPSSTLADIWDLVDIENSGDLARTEFLIAMYFIDGLMHQKFAALPTTVPSHVYEQAVHPTPAEPEPEAGPSVPHPYGNVPRNDRQRWAVSLAIRANAATQLRSLDPDASGRIPKKAFMIHLYEQYFVEEDALRIWDLVNILQKGTISQDEYAVALFLMHRALVGIELPESLSAILIPPLIRTHPAFQSFSSFNNLDDGWEPKSGRPADWHICESLKSNAARIFSVLDFEGCDYVKPQPVIMFMKESKLPAENLTQVWSFMGLAKKRHIRLPLFTVILFFIHWCLAGQELPEVLPETLKAAAASSSPSNSNRHTIKIEPSRNSLRDLTTENQRLRQQRQSLTKRSTSICPSIFTTPARTARPSPRTVSVPLSELDAPFQSDSLEASMSSSDLEEQSANPVAELRIEVEQLRAMIQELMVENAALRNSVSEIQLQATEQGGDHGQSAQRLDNSLTNLNVVDIEDLPPPPPYEESRAESGLSPLKQDNEKIDEICICGALYKAKFNPFSQMKPRTLANLFFALSAATIGVFAVEPCGELDSIARLPLSHVPAEGNHSDSWHEGERYLVRLANYYFSVELLDAFSTILIRFGCSSLPAGTARITLGPGSYDDNVLVPDFDFFTHPDFAEVTVPDVPDGEYFIVIGEVAVTYMGIQFGEISLADGCISIKRCSPDSLNLSGIHPNATLCISTTMIFLTSNQASGDSKRLKTYPQQGSSGKRQGLLVFQQPWAISPAIIANATTRMKLLDPQATGGILKCSFVKFYANIFSIVDLAKIWNLVDILKEGSISQDEFAVALFFLHRTSVGLPLPQKLSIALIPPSIRSHPQFQFFSYGPDLDNEETWDLKAERPIDWTINESIQLHGASIFKAKDTQNVGYIRQEVVTAFVRRFCLGDRDTNQIYKLLGLKTTRHITLHIFTLTLFFIHWTLAGQDLPQTFPESLKTALRPISPSTTHPNRLDEPIPSSRSAIRNYRDSIRVLTIENERLKEQRSALTTTTTDDETVRRAVRPLPIPSSPQSQTPSELSVGSEDTSPSISSPAPFDDLREEVDQLRAMIERLMVENEALRGSVREIQVERGIEGIQNVALGVEDLPPPYEEAF</sequence>
<dbReference type="GO" id="GO:0005737">
    <property type="term" value="C:cytoplasm"/>
    <property type="evidence" value="ECO:0007669"/>
    <property type="project" value="TreeGrafter"/>
</dbReference>
<protein>
    <recommendedName>
        <fullName evidence="3">EH domain-containing protein</fullName>
    </recommendedName>
</protein>
<feature type="domain" description="EH" evidence="3">
    <location>
        <begin position="165"/>
        <end position="214"/>
    </location>
</feature>
<feature type="region of interest" description="Disordered" evidence="2">
    <location>
        <begin position="974"/>
        <end position="994"/>
    </location>
</feature>
<feature type="region of interest" description="Disordered" evidence="2">
    <location>
        <begin position="1018"/>
        <end position="1071"/>
    </location>
</feature>
<reference evidence="4 5" key="1">
    <citation type="journal article" date="2020" name="ISME J.">
        <title>Uncovering the hidden diversity of litter-decomposition mechanisms in mushroom-forming fungi.</title>
        <authorList>
            <person name="Floudas D."/>
            <person name="Bentzer J."/>
            <person name="Ahren D."/>
            <person name="Johansson T."/>
            <person name="Persson P."/>
            <person name="Tunlid A."/>
        </authorList>
    </citation>
    <scope>NUCLEOTIDE SEQUENCE [LARGE SCALE GENOMIC DNA]</scope>
    <source>
        <strain evidence="4 5">CBS 291.85</strain>
    </source>
</reference>
<dbReference type="InterPro" id="IPR000261">
    <property type="entry name" value="EH_dom"/>
</dbReference>
<dbReference type="PROSITE" id="PS50031">
    <property type="entry name" value="EH"/>
    <property type="match status" value="4"/>
</dbReference>
<dbReference type="SUPFAM" id="SSF47473">
    <property type="entry name" value="EF-hand"/>
    <property type="match status" value="5"/>
</dbReference>
<keyword evidence="5" id="KW-1185">Reference proteome</keyword>